<proteinExistence type="predicted"/>
<dbReference type="GeneID" id="11532777"/>
<reference evidence="8 9" key="1">
    <citation type="journal article" date="2011" name="Proc. Natl. Acad. Sci. U.S.A.">
        <title>Evolutionary erosion of yeast sex chromosomes by mating-type switching accidents.</title>
        <authorList>
            <person name="Gordon J.L."/>
            <person name="Armisen D."/>
            <person name="Proux-Wera E."/>
            <person name="Oheigeartaigh S.S."/>
            <person name="Byrne K.P."/>
            <person name="Wolfe K.H."/>
        </authorList>
    </citation>
    <scope>NUCLEOTIDE SEQUENCE [LARGE SCALE GENOMIC DNA]</scope>
    <source>
        <strain evidence="9">ATCC 24235 / CBS 4417 / NBRC 1672 / NRRL Y-8282 / UCD 70-5</strain>
    </source>
</reference>
<evidence type="ECO:0000259" key="7">
    <source>
        <dbReference type="Pfam" id="PF09463"/>
    </source>
</evidence>
<dbReference type="Proteomes" id="UP000005666">
    <property type="component" value="Chromosome 1"/>
</dbReference>
<evidence type="ECO:0000256" key="5">
    <source>
        <dbReference type="SAM" id="MobiDB-lite"/>
    </source>
</evidence>
<dbReference type="RefSeq" id="XP_003683859.1">
    <property type="nucleotide sequence ID" value="XM_003683811.1"/>
</dbReference>
<evidence type="ECO:0000256" key="1">
    <source>
        <dbReference type="ARBA" id="ARBA00004167"/>
    </source>
</evidence>
<dbReference type="OMA" id="SCPKYYC"/>
<keyword evidence="4 6" id="KW-0472">Membrane</keyword>
<evidence type="ECO:0000256" key="4">
    <source>
        <dbReference type="ARBA" id="ARBA00023136"/>
    </source>
</evidence>
<dbReference type="Pfam" id="PF09463">
    <property type="entry name" value="Opy2"/>
    <property type="match status" value="1"/>
</dbReference>
<dbReference type="GO" id="GO:0072659">
    <property type="term" value="P:protein localization to plasma membrane"/>
    <property type="evidence" value="ECO:0007669"/>
    <property type="project" value="EnsemblFungi"/>
</dbReference>
<feature type="domain" description="Membrane anchor Opy2 N-terminal" evidence="7">
    <location>
        <begin position="26"/>
        <end position="59"/>
    </location>
</feature>
<dbReference type="KEGG" id="tpf:TPHA_0A03480"/>
<evidence type="ECO:0000313" key="9">
    <source>
        <dbReference type="Proteomes" id="UP000005666"/>
    </source>
</evidence>
<protein>
    <recommendedName>
        <fullName evidence="7">Membrane anchor Opy2 N-terminal domain-containing protein</fullName>
    </recommendedName>
</protein>
<dbReference type="eggNOG" id="ENOG502RY3X">
    <property type="taxonomic scope" value="Eukaryota"/>
</dbReference>
<dbReference type="STRING" id="1071381.G8BNE7"/>
<dbReference type="GO" id="GO:0005886">
    <property type="term" value="C:plasma membrane"/>
    <property type="evidence" value="ECO:0007669"/>
    <property type="project" value="EnsemblFungi"/>
</dbReference>
<evidence type="ECO:0000256" key="3">
    <source>
        <dbReference type="ARBA" id="ARBA00022989"/>
    </source>
</evidence>
<sequence length="395" mass="43376">MSSSSVVSLRVSYSEASAQATSSDGCVVCSSDVTCPNCAEGYYCVLTALTCYECPTTYCELSTNSESSNSTSSSTSSSDQNSGRITGAIVGSVVGGVLIIIGIVMYFFYTKFWKLRRETKFNSDIHKSFGALLDADYDEDLQDMYDADLDNDDFDDMDDDIEDGYFKDELIEMGDTVPELMEFPKNAKRSKLNHSNNTHDNNRSEIVSIVTDLNHSRLLQSGNRSSSSTINTKASNILPIAYIPGVTNSDPQRRGMHSFQNMPHSRDTVKSHITLGSSIFDNEDGDPLSVINMGNDEDKIGNNSISREKINPNTSTEKLTTAIRAKPRLIDIHDNNSLDDLQNSATSFGNDEEIELEIHIDGEQLHIDSEKNIDTIVSRSSNHVDDEAGPDGDSV</sequence>
<keyword evidence="2 6" id="KW-0812">Transmembrane</keyword>
<dbReference type="HOGENOM" id="CLU_062466_0_0_1"/>
<organism evidence="8 9">
    <name type="scientific">Tetrapisispora phaffii (strain ATCC 24235 / CBS 4417 / NBRC 1672 / NRRL Y-8282 / UCD 70-5)</name>
    <name type="common">Yeast</name>
    <name type="synonym">Fabospora phaffii</name>
    <dbReference type="NCBI Taxonomy" id="1071381"/>
    <lineage>
        <taxon>Eukaryota</taxon>
        <taxon>Fungi</taxon>
        <taxon>Dikarya</taxon>
        <taxon>Ascomycota</taxon>
        <taxon>Saccharomycotina</taxon>
        <taxon>Saccharomycetes</taxon>
        <taxon>Saccharomycetales</taxon>
        <taxon>Saccharomycetaceae</taxon>
        <taxon>Tetrapisispora</taxon>
    </lineage>
</organism>
<comment type="subcellular location">
    <subcellularLocation>
        <location evidence="1">Membrane</location>
        <topology evidence="1">Single-pass membrane protein</topology>
    </subcellularLocation>
</comment>
<keyword evidence="3 6" id="KW-1133">Transmembrane helix</keyword>
<dbReference type="EMBL" id="HE612856">
    <property type="protein sequence ID" value="CCE61425.1"/>
    <property type="molecule type" value="Genomic_DNA"/>
</dbReference>
<evidence type="ECO:0000256" key="2">
    <source>
        <dbReference type="ARBA" id="ARBA00022692"/>
    </source>
</evidence>
<evidence type="ECO:0000313" key="8">
    <source>
        <dbReference type="EMBL" id="CCE61425.1"/>
    </source>
</evidence>
<dbReference type="GO" id="GO:0007232">
    <property type="term" value="P:osmosensory signaling pathway via Sho1 osmosensor"/>
    <property type="evidence" value="ECO:0007669"/>
    <property type="project" value="EnsemblFungi"/>
</dbReference>
<dbReference type="AlphaFoldDB" id="G8BNE7"/>
<dbReference type="PANTHER" id="PTHR15549">
    <property type="entry name" value="PAIRED IMMUNOGLOBULIN-LIKE TYPE 2 RECEPTOR"/>
    <property type="match status" value="1"/>
</dbReference>
<keyword evidence="9" id="KW-1185">Reference proteome</keyword>
<dbReference type="InterPro" id="IPR018571">
    <property type="entry name" value="Membrane_anchor_Opy2_N"/>
</dbReference>
<evidence type="ECO:0000256" key="6">
    <source>
        <dbReference type="SAM" id="Phobius"/>
    </source>
</evidence>
<dbReference type="InterPro" id="IPR051694">
    <property type="entry name" value="Immunoregulatory_rcpt-like"/>
</dbReference>
<feature type="transmembrane region" description="Helical" evidence="6">
    <location>
        <begin position="85"/>
        <end position="109"/>
    </location>
</feature>
<name>G8BNE7_TETPH</name>
<feature type="region of interest" description="Disordered" evidence="5">
    <location>
        <begin position="63"/>
        <end position="82"/>
    </location>
</feature>
<dbReference type="GO" id="GO:1900436">
    <property type="term" value="P:positive regulation of filamentous growth of a population of unicellular organisms in response to starvation"/>
    <property type="evidence" value="ECO:0007669"/>
    <property type="project" value="EnsemblFungi"/>
</dbReference>
<gene>
    <name evidence="8" type="primary">TPHA0A03480</name>
    <name evidence="8" type="ordered locus">TPHA_0A03480</name>
</gene>
<dbReference type="OrthoDB" id="2402916at2759"/>
<dbReference type="GO" id="GO:0000751">
    <property type="term" value="P:mitotic cell cycle G1 arrest in response to pheromone"/>
    <property type="evidence" value="ECO:0007669"/>
    <property type="project" value="EnsemblFungi"/>
</dbReference>
<accession>G8BNE7</accession>